<reference evidence="3" key="1">
    <citation type="submission" date="2020-07" db="EMBL/GenBank/DDBJ databases">
        <authorList>
            <person name="Nieuwenhuis M."/>
            <person name="Van De Peppel L.J.J."/>
        </authorList>
    </citation>
    <scope>NUCLEOTIDE SEQUENCE</scope>
    <source>
        <strain evidence="3">AP01</strain>
        <tissue evidence="3">Mycelium</tissue>
    </source>
</reference>
<dbReference type="SUPFAM" id="SSF54001">
    <property type="entry name" value="Cysteine proteinases"/>
    <property type="match status" value="1"/>
</dbReference>
<dbReference type="InterPro" id="IPR028889">
    <property type="entry name" value="USP"/>
</dbReference>
<feature type="region of interest" description="Disordered" evidence="1">
    <location>
        <begin position="49"/>
        <end position="97"/>
    </location>
</feature>
<proteinExistence type="predicted"/>
<dbReference type="Gene3D" id="3.90.70.10">
    <property type="entry name" value="Cysteine proteinases"/>
    <property type="match status" value="1"/>
</dbReference>
<accession>A0A9P7G5M6</accession>
<reference evidence="3" key="2">
    <citation type="submission" date="2021-10" db="EMBL/GenBank/DDBJ databases">
        <title>Phylogenomics reveals ancestral predisposition of the termite-cultivated fungus Termitomyces towards a domesticated lifestyle.</title>
        <authorList>
            <person name="Auxier B."/>
            <person name="Grum-Grzhimaylo A."/>
            <person name="Cardenas M.E."/>
            <person name="Lodge J.D."/>
            <person name="Laessoe T."/>
            <person name="Pedersen O."/>
            <person name="Smith M.E."/>
            <person name="Kuyper T.W."/>
            <person name="Franco-Molano E.A."/>
            <person name="Baroni T.J."/>
            <person name="Aanen D.K."/>
        </authorList>
    </citation>
    <scope>NUCLEOTIDE SEQUENCE</scope>
    <source>
        <strain evidence="3">AP01</strain>
        <tissue evidence="3">Mycelium</tissue>
    </source>
</reference>
<dbReference type="OrthoDB" id="443682at2759"/>
<dbReference type="PROSITE" id="PS50235">
    <property type="entry name" value="USP_3"/>
    <property type="match status" value="1"/>
</dbReference>
<sequence>MTPEEEDGAVEMLTGMMGGDVGHDIARRVLQKHKWDVQKAADAMLEGDRGVEEPPTWQNTIQNSQVDTPAYRNLNPSSSSGNLNALDPQPSAPTVIDLTADDSDLNRSWQLNQAQHEVKFGPTERPPDPSWQMVTTNAPIDTHHEDRSLKDAIQASLADINSEDLEMFPVEDGVRESGKPIALRPESSNITYAALITQALFHVPQVRHSVARLRLPSSEPCAPVIYDNTDRAIFSLVELFTNMDLAQLSSIVDNEVLPRLGPKPWDGSTETLGDLSTEFVRTLGDLIESRLNAERSENEEKRRLFQFQHVSVESRGRFKVVNKASLTGSIVLVEHGDNLVPNDLMSRLSYNLRNYTGDAIKNDVIVDPMELVMFQLKPQPSTASGPGKPTVFPFIYPKYFYLDRFLLENVDLTEKQRMLERDMLAEIGELTKRREFLTHSDRKDTLKDIRTVLHYYEHVAQSGDVLEREAAIIRNKSKLQNILEKIVSNVQEIDSKIEKLQGDLNDVFECPELQKYRYDLRAVFMHTGLPGRKQIYSYVQDNHGVWWKTIDYTVAEVPVETILTDPTGLHLGAGPYLLLYSRHLSEEQMNASVAWPQSLIDAVEESNHQFLSSIAPEVAAKASVPEPVRELGPTGSTSSIASLSFPFSPAVFPERAESQSMDVEVQTQTS</sequence>
<feature type="domain" description="USP" evidence="2">
    <location>
        <begin position="181"/>
        <end position="583"/>
    </location>
</feature>
<dbReference type="GO" id="GO:0016579">
    <property type="term" value="P:protein deubiquitination"/>
    <property type="evidence" value="ECO:0007669"/>
    <property type="project" value="InterPro"/>
</dbReference>
<dbReference type="GO" id="GO:0004843">
    <property type="term" value="F:cysteine-type deubiquitinase activity"/>
    <property type="evidence" value="ECO:0007669"/>
    <property type="project" value="InterPro"/>
</dbReference>
<evidence type="ECO:0000313" key="4">
    <source>
        <dbReference type="Proteomes" id="UP000775547"/>
    </source>
</evidence>
<dbReference type="Pfam" id="PF00443">
    <property type="entry name" value="UCH"/>
    <property type="match status" value="1"/>
</dbReference>
<protein>
    <recommendedName>
        <fullName evidence="2">USP domain-containing protein</fullName>
    </recommendedName>
</protein>
<feature type="compositionally biased region" description="Polar residues" evidence="1">
    <location>
        <begin position="56"/>
        <end position="67"/>
    </location>
</feature>
<evidence type="ECO:0000259" key="2">
    <source>
        <dbReference type="PROSITE" id="PS50235"/>
    </source>
</evidence>
<name>A0A9P7G5M6_9AGAR</name>
<dbReference type="InterPro" id="IPR001394">
    <property type="entry name" value="Peptidase_C19_UCH"/>
</dbReference>
<keyword evidence="4" id="KW-1185">Reference proteome</keyword>
<dbReference type="Proteomes" id="UP000775547">
    <property type="component" value="Unassembled WGS sequence"/>
</dbReference>
<evidence type="ECO:0000256" key="1">
    <source>
        <dbReference type="SAM" id="MobiDB-lite"/>
    </source>
</evidence>
<comment type="caution">
    <text evidence="3">The sequence shown here is derived from an EMBL/GenBank/DDBJ whole genome shotgun (WGS) entry which is preliminary data.</text>
</comment>
<gene>
    <name evidence="3" type="ORF">DXG03_009233</name>
</gene>
<dbReference type="InterPro" id="IPR038765">
    <property type="entry name" value="Papain-like_cys_pep_sf"/>
</dbReference>
<feature type="compositionally biased region" description="Low complexity" evidence="1">
    <location>
        <begin position="73"/>
        <end position="86"/>
    </location>
</feature>
<evidence type="ECO:0000313" key="3">
    <source>
        <dbReference type="EMBL" id="KAG5644018.1"/>
    </source>
</evidence>
<dbReference type="AlphaFoldDB" id="A0A9P7G5M6"/>
<dbReference type="EMBL" id="JABCKV010000086">
    <property type="protein sequence ID" value="KAG5644018.1"/>
    <property type="molecule type" value="Genomic_DNA"/>
</dbReference>
<organism evidence="3 4">
    <name type="scientific">Asterophora parasitica</name>
    <dbReference type="NCBI Taxonomy" id="117018"/>
    <lineage>
        <taxon>Eukaryota</taxon>
        <taxon>Fungi</taxon>
        <taxon>Dikarya</taxon>
        <taxon>Basidiomycota</taxon>
        <taxon>Agaricomycotina</taxon>
        <taxon>Agaricomycetes</taxon>
        <taxon>Agaricomycetidae</taxon>
        <taxon>Agaricales</taxon>
        <taxon>Tricholomatineae</taxon>
        <taxon>Lyophyllaceae</taxon>
        <taxon>Asterophora</taxon>
    </lineage>
</organism>